<feature type="compositionally biased region" description="Polar residues" evidence="6">
    <location>
        <begin position="513"/>
        <end position="523"/>
    </location>
</feature>
<dbReference type="GO" id="GO:0005634">
    <property type="term" value="C:nucleus"/>
    <property type="evidence" value="ECO:0007669"/>
    <property type="project" value="UniProtKB-SubCell"/>
</dbReference>
<evidence type="ECO:0000256" key="6">
    <source>
        <dbReference type="SAM" id="MobiDB-lite"/>
    </source>
</evidence>
<evidence type="ECO:0000259" key="7">
    <source>
        <dbReference type="PROSITE" id="PS50280"/>
    </source>
</evidence>
<dbReference type="PANTHER" id="PTHR10829:SF25">
    <property type="entry name" value="DREBRIN-LIKE PROTEIN"/>
    <property type="match status" value="1"/>
</dbReference>
<feature type="region of interest" description="Disordered" evidence="6">
    <location>
        <begin position="1068"/>
        <end position="1159"/>
    </location>
</feature>
<feature type="compositionally biased region" description="Basic and acidic residues" evidence="6">
    <location>
        <begin position="1142"/>
        <end position="1159"/>
    </location>
</feature>
<dbReference type="PROSITE" id="PS50280">
    <property type="entry name" value="SET"/>
    <property type="match status" value="1"/>
</dbReference>
<feature type="region of interest" description="Disordered" evidence="6">
    <location>
        <begin position="635"/>
        <end position="779"/>
    </location>
</feature>
<feature type="compositionally biased region" description="Basic and acidic residues" evidence="6">
    <location>
        <begin position="657"/>
        <end position="731"/>
    </location>
</feature>
<evidence type="ECO:0000313" key="9">
    <source>
        <dbReference type="Proteomes" id="UP001487740"/>
    </source>
</evidence>
<dbReference type="SUPFAM" id="SSF82199">
    <property type="entry name" value="SET domain"/>
    <property type="match status" value="1"/>
</dbReference>
<dbReference type="SMART" id="SM00317">
    <property type="entry name" value="SET"/>
    <property type="match status" value="1"/>
</dbReference>
<protein>
    <recommendedName>
        <fullName evidence="7">SET domain-containing protein</fullName>
    </recommendedName>
</protein>
<dbReference type="CDD" id="cd19193">
    <property type="entry name" value="PR-SET_PRDM7_9"/>
    <property type="match status" value="1"/>
</dbReference>
<feature type="region of interest" description="Disordered" evidence="6">
    <location>
        <begin position="182"/>
        <end position="250"/>
    </location>
</feature>
<evidence type="ECO:0000256" key="5">
    <source>
        <dbReference type="ARBA" id="ARBA00023242"/>
    </source>
</evidence>
<feature type="region of interest" description="Disordered" evidence="6">
    <location>
        <begin position="1015"/>
        <end position="1056"/>
    </location>
</feature>
<keyword evidence="4" id="KW-0949">S-adenosyl-L-methionine</keyword>
<dbReference type="InterPro" id="IPR001214">
    <property type="entry name" value="SET_dom"/>
</dbReference>
<keyword evidence="9" id="KW-1185">Reference proteome</keyword>
<reference evidence="8 9" key="1">
    <citation type="submission" date="2023-03" db="EMBL/GenBank/DDBJ databases">
        <title>High-quality genome of Scylla paramamosain provides insights in environmental adaptation.</title>
        <authorList>
            <person name="Zhang L."/>
        </authorList>
    </citation>
    <scope>NUCLEOTIDE SEQUENCE [LARGE SCALE GENOMIC DNA]</scope>
    <source>
        <strain evidence="8">LZ_2023a</strain>
        <tissue evidence="8">Muscle</tissue>
    </source>
</reference>
<sequence length="1159" mass="124303">MNKMATQPQTGEREAVRRYFPAGVWEDLPPIERKRYDNLYRGHLALSSVARRGRPRAGCRKATRPGGAARPWRPAGVADGPLSGGQADVIGHWRTAILQQRGDRVATVVPRGLAMLKSVCRDSLTPAINGCHPADSHENSLRPAINGCHPADSHENSLTPAINGCHPADSHENSLTPATNGCHPADSHENSLTPATNGCHPADSHENNLTPATNGCHPADSHENSLTPATNGCHPADSHENSLTPAINGCHPADSHENSLTPAINGCHPADSYENSLTPAINGCHPADSHENSLTPATNGCHPADSHENSLTPATNGCHPADSHENSLTPTINGCHPADSHENSLTPAINGCHPADSHENSLTPTINGCHPADSHENSLTPATNGCHPADSHENSLTPATNGCHPADSHENSMTPAINGCQPADSHENSLTPATNGCHPADSHENSLTPAINGCHPADSHENSMTPAINGCHPADSHESSLTPAINGCHPADSHENSLTPAINGCHPADSLSPAVSGSQSALSHNLPASPNAVPSAAARAFGASRQQEGVLLDTYLSALADGSLDPLCSYIEGMTEALAPSPPGSGCQAVTKEDPEAASAAEAPSPGGCDAWLGEMVQALRRAELCCPRDEAWEGERAVQGGREGMEQEMSVTQVEAEDRKSNKKEDEKDKQRELKKKEEEATMRENTTENQLRKEESGDDRDKEGEDAKGKEQAETTEGKEEEEIKEKQQKTKIKTKRKEKQDKTKEELTKKTGKEGKSEEKVLKRRGAADEDKENMNTCKMETTPRATWSRQGPGPLLSLSCPAGGAPSRPQAEQTAARQRRTLRPRNRRHCYEEDNIPADDDFLYCEECEMEWVGECSLHPLTLVLDTPVCRDGRVSQRARLTAPWPLQVAPSQVEGAGLGVWTAADLPPRLVFGPYEGRLLSRVEEGTESGYGWRLRGQSDALCCVDAVDATISNWMRYVNCARSEAETNLGAFQYKAHIYYKTLRAIPRGSELMVWYGDEYGAELGLSKSQVPSRACTPMGNYSRRGRRHPHRPPASATLHFPPPVTAAPPKGEEIITERKAAGHGDLRDAAPAQETPATRNGPALAPAATGEPSAGQGRGAAEGEERRGRGDAEMKEVSESEESEAKKRFHSPAAEVRRGRGGAEMKEVREKA</sequence>
<dbReference type="GO" id="GO:0008757">
    <property type="term" value="F:S-adenosylmethionine-dependent methyltransferase activity"/>
    <property type="evidence" value="ECO:0007669"/>
    <property type="project" value="UniProtKB-ARBA"/>
</dbReference>
<keyword evidence="2" id="KW-0489">Methyltransferase</keyword>
<dbReference type="GO" id="GO:0008170">
    <property type="term" value="F:N-methyltransferase activity"/>
    <property type="evidence" value="ECO:0007669"/>
    <property type="project" value="UniProtKB-ARBA"/>
</dbReference>
<feature type="compositionally biased region" description="Basic and acidic residues" evidence="6">
    <location>
        <begin position="1108"/>
        <end position="1133"/>
    </location>
</feature>
<feature type="region of interest" description="Disordered" evidence="6">
    <location>
        <begin position="55"/>
        <end position="75"/>
    </location>
</feature>
<dbReference type="GO" id="GO:0030833">
    <property type="term" value="P:regulation of actin filament polymerization"/>
    <property type="evidence" value="ECO:0007669"/>
    <property type="project" value="TreeGrafter"/>
</dbReference>
<feature type="region of interest" description="Disordered" evidence="6">
    <location>
        <begin position="805"/>
        <end position="825"/>
    </location>
</feature>
<name>A0AAW0SSS6_SCYPA</name>
<dbReference type="GO" id="GO:0042054">
    <property type="term" value="F:histone methyltransferase activity"/>
    <property type="evidence" value="ECO:0007669"/>
    <property type="project" value="InterPro"/>
</dbReference>
<dbReference type="GO" id="GO:0030864">
    <property type="term" value="C:cortical actin cytoskeleton"/>
    <property type="evidence" value="ECO:0007669"/>
    <property type="project" value="TreeGrafter"/>
</dbReference>
<keyword evidence="3" id="KW-0808">Transferase</keyword>
<feature type="compositionally biased region" description="Basic and acidic residues" evidence="6">
    <location>
        <begin position="741"/>
        <end position="772"/>
    </location>
</feature>
<comment type="subcellular location">
    <subcellularLocation>
        <location evidence="1">Nucleus</location>
    </subcellularLocation>
</comment>
<feature type="compositionally biased region" description="Low complexity" evidence="6">
    <location>
        <begin position="597"/>
        <end position="606"/>
    </location>
</feature>
<evidence type="ECO:0000256" key="4">
    <source>
        <dbReference type="ARBA" id="ARBA00022691"/>
    </source>
</evidence>
<feature type="region of interest" description="Disordered" evidence="6">
    <location>
        <begin position="510"/>
        <end position="532"/>
    </location>
</feature>
<evidence type="ECO:0000256" key="1">
    <source>
        <dbReference type="ARBA" id="ARBA00004123"/>
    </source>
</evidence>
<dbReference type="GO" id="GO:0032259">
    <property type="term" value="P:methylation"/>
    <property type="evidence" value="ECO:0007669"/>
    <property type="project" value="UniProtKB-KW"/>
</dbReference>
<dbReference type="GO" id="GO:0051015">
    <property type="term" value="F:actin filament binding"/>
    <property type="evidence" value="ECO:0007669"/>
    <property type="project" value="TreeGrafter"/>
</dbReference>
<feature type="region of interest" description="Disordered" evidence="6">
    <location>
        <begin position="580"/>
        <end position="608"/>
    </location>
</feature>
<evidence type="ECO:0000256" key="2">
    <source>
        <dbReference type="ARBA" id="ARBA00022603"/>
    </source>
</evidence>
<gene>
    <name evidence="8" type="ORF">O3P69_011093</name>
</gene>
<proteinExistence type="predicted"/>
<feature type="domain" description="SET" evidence="7">
    <location>
        <begin position="889"/>
        <end position="1003"/>
    </location>
</feature>
<dbReference type="GO" id="GO:0005884">
    <property type="term" value="C:actin filament"/>
    <property type="evidence" value="ECO:0007669"/>
    <property type="project" value="TreeGrafter"/>
</dbReference>
<dbReference type="Gene3D" id="2.170.270.10">
    <property type="entry name" value="SET domain"/>
    <property type="match status" value="1"/>
</dbReference>
<feature type="region of interest" description="Disordered" evidence="6">
    <location>
        <begin position="287"/>
        <end position="492"/>
    </location>
</feature>
<dbReference type="AlphaFoldDB" id="A0AAW0SSS6"/>
<dbReference type="Proteomes" id="UP001487740">
    <property type="component" value="Unassembled WGS sequence"/>
</dbReference>
<dbReference type="EMBL" id="JARAKH010000045">
    <property type="protein sequence ID" value="KAK8378355.1"/>
    <property type="molecule type" value="Genomic_DNA"/>
</dbReference>
<evidence type="ECO:0000313" key="8">
    <source>
        <dbReference type="EMBL" id="KAK8378355.1"/>
    </source>
</evidence>
<dbReference type="InterPro" id="IPR046341">
    <property type="entry name" value="SET_dom_sf"/>
</dbReference>
<dbReference type="Pfam" id="PF21549">
    <property type="entry name" value="PRDM2_PR"/>
    <property type="match status" value="1"/>
</dbReference>
<evidence type="ECO:0000256" key="3">
    <source>
        <dbReference type="ARBA" id="ARBA00022679"/>
    </source>
</evidence>
<keyword evidence="5" id="KW-0539">Nucleus</keyword>
<comment type="caution">
    <text evidence="8">The sequence shown here is derived from an EMBL/GenBank/DDBJ whole genome shotgun (WGS) entry which is preliminary data.</text>
</comment>
<dbReference type="InterPro" id="IPR044417">
    <property type="entry name" value="PRDM7_9_PR-SET"/>
</dbReference>
<dbReference type="PANTHER" id="PTHR10829">
    <property type="entry name" value="CORTACTIN AND DREBRIN"/>
    <property type="match status" value="1"/>
</dbReference>
<organism evidence="8 9">
    <name type="scientific">Scylla paramamosain</name>
    <name type="common">Mud crab</name>
    <dbReference type="NCBI Taxonomy" id="85552"/>
    <lineage>
        <taxon>Eukaryota</taxon>
        <taxon>Metazoa</taxon>
        <taxon>Ecdysozoa</taxon>
        <taxon>Arthropoda</taxon>
        <taxon>Crustacea</taxon>
        <taxon>Multicrustacea</taxon>
        <taxon>Malacostraca</taxon>
        <taxon>Eumalacostraca</taxon>
        <taxon>Eucarida</taxon>
        <taxon>Decapoda</taxon>
        <taxon>Pleocyemata</taxon>
        <taxon>Brachyura</taxon>
        <taxon>Eubrachyura</taxon>
        <taxon>Portunoidea</taxon>
        <taxon>Portunidae</taxon>
        <taxon>Portuninae</taxon>
        <taxon>Scylla</taxon>
    </lineage>
</organism>
<accession>A0AAW0SSS6</accession>